<dbReference type="eggNOG" id="KOG0560">
    <property type="taxonomic scope" value="Eukaryota"/>
</dbReference>
<evidence type="ECO:0000256" key="11">
    <source>
        <dbReference type="ARBA" id="ARBA00023002"/>
    </source>
</evidence>
<dbReference type="InterPro" id="IPR006067">
    <property type="entry name" value="NO2/SO3_Rdtase_4Fe4S_dom"/>
</dbReference>
<evidence type="ECO:0000256" key="2">
    <source>
        <dbReference type="ARBA" id="ARBA00001966"/>
    </source>
</evidence>
<dbReference type="InterPro" id="IPR008254">
    <property type="entry name" value="Flavodoxin/NO_synth"/>
</dbReference>
<dbReference type="PRINTS" id="PR00369">
    <property type="entry name" value="FLAVODOXIN"/>
</dbReference>
<dbReference type="NCBIfam" id="TIGR02041">
    <property type="entry name" value="CysI"/>
    <property type="match status" value="1"/>
</dbReference>
<dbReference type="GO" id="GO:0010181">
    <property type="term" value="F:FMN binding"/>
    <property type="evidence" value="ECO:0007669"/>
    <property type="project" value="InterPro"/>
</dbReference>
<evidence type="ECO:0000259" key="17">
    <source>
        <dbReference type="PROSITE" id="PS50902"/>
    </source>
</evidence>
<evidence type="ECO:0000256" key="16">
    <source>
        <dbReference type="SAM" id="MobiDB-lite"/>
    </source>
</evidence>
<dbReference type="NCBIfam" id="NF010029">
    <property type="entry name" value="PRK13504.1"/>
    <property type="match status" value="1"/>
</dbReference>
<accession>G7DW40</accession>
<dbReference type="FunFam" id="3.30.413.10:FF:000003">
    <property type="entry name" value="Sulfite reductase [NADPH] hemoprotein beta-component"/>
    <property type="match status" value="1"/>
</dbReference>
<proteinExistence type="inferred from homology"/>
<evidence type="ECO:0000256" key="9">
    <source>
        <dbReference type="ARBA" id="ARBA00022723"/>
    </source>
</evidence>
<dbReference type="InterPro" id="IPR005117">
    <property type="entry name" value="NiRdtase/SiRdtase_haem-b_fer"/>
</dbReference>
<dbReference type="PROSITE" id="PS00365">
    <property type="entry name" value="NIR_SIR"/>
    <property type="match status" value="1"/>
</dbReference>
<dbReference type="Pfam" id="PF03460">
    <property type="entry name" value="NIR_SIR_ferr"/>
    <property type="match status" value="2"/>
</dbReference>
<name>G7DW40_MIXOS</name>
<keyword evidence="14" id="KW-0198">Cysteine biosynthesis</keyword>
<dbReference type="STRING" id="764103.G7DW40"/>
<keyword evidence="7" id="KW-0028">Amino-acid biosynthesis</keyword>
<sequence length="1446" mass="156619">MVGATASVAQRIEPLASHLVIDPPAVLDASKLSIPTTRLGSGGIEAGVVLTRLGKASKSSGSSQLPVTLVSRATAQSTGRLLSHLTALSTLPVVLHLVVPAGGDHASLASLAAKKAVLLCSSTAKEIATHFVVAARLAKELQQPIIHWFDEALLQELELLPSLPAEDIASFLSTQVSNGHADGNGHAPDANGDVEMSDGSDTSNEPKTALEVISSLDLPASLGKFEPISLREGKGERVVVALGSVSSPLLASLADQANTVVGISVWRPLDASKLASLLPVSTSSVAVVERAQRKSGKWSSFYLDIVSALNSTPRASSPRIVSVQAGALTSSDIKQAVTTITKALTSTKSDSVTVGKFDRDATKPELPRIPKWEQQNYLSLLASTFTDRFELVNSPESAASAVLAQSPISPTSPEYALGRLLRSAAARSTLRKTVEQLLSSTEISSAPALAKALTSWLKAPKSAKAISDALEAVNAATLDSPLLKSITSQKNAFERRSQWIIGSDAWAYDLGASGIHHALATDVDVNILIIDSQPYSSDLTKSTAEAAEQRKKDIGLYAMNYGNAYTASIAVYGDYSQSVRALNEADKFNGPSIVLAYLPGGHEDSVSALDVLKQTKLAIDSGYWPLYRWEPSIATSDERFDLDSERIKADLKAFLDRQNHLTMLSKRVPQFSETLSSSYGTLVKDAAERRAKAAFEQLTGAVDGPPLLVLYASDGGNAEKLAKKFTARARARGLGARVLVMDSFSIEDLALEPNVVLITSTAGQGEFPQNGRQFWKSLAAANTSSNGPQGGDGRSLDQIKFSVFALGDSHYWPRPEDAHYFNKSGKDLDKKLHELGAEPLADIGLGDDQDADGPQTAYKQWEPKIWKSLGVADAEVTEAEPEPITNEHIKIASNYLRGTIPEGLVDTSTGALAEADGQLTKFHGIYQQDDRDIREQRQEQGLEPAYSFMVRVRMPAGVCMPSQWLQIDNISEQRGNSTFKLTTRQTFQFHGIVKHNLKPAIQEINKALLDTIAACGDVNRNVMCSANPNLGPLHHQVHQFAVHLSEHLMPHTSAYAEIWLDKKLVKGDAVKDNEPLYGPYYLPRKFKIAIAVPPNNDVDLFANDVGFIAITSSSGQLEGFNLTIGGGMGVTHSNKNTYPRLADVIGFVTPEEAVIAAEKVMLVQRDNGDRTNRKHARLKYTVDTMGVDRFKAEVEKLLGYELKPVRPYHFDRNIDFFGWQDAPDGRKAFTCFIENGRVEDRPGQPFKTGLREIAKVHKGVFRLTGNQHLIIADIPADQADTIQGLLKKYHLDNVDFTGLRLSSSSCVALPTCGLSMAEAERWIPKLIDRLDTIVEGEGLRSDSIVLRVTGCPNGCARPWLGEVGLVGKAPGAYMMMLGGGYAGDRLNKPYKESVTEDEIVEILTPMIKRYAKERFEGEHFGDWTIRAGYIKPTTSGKSFYEDSPLA</sequence>
<evidence type="ECO:0000256" key="3">
    <source>
        <dbReference type="ARBA" id="ARBA00004774"/>
    </source>
</evidence>
<dbReference type="Gene3D" id="3.40.50.360">
    <property type="match status" value="1"/>
</dbReference>
<dbReference type="GO" id="GO:0051539">
    <property type="term" value="F:4 iron, 4 sulfur cluster binding"/>
    <property type="evidence" value="ECO:0007669"/>
    <property type="project" value="UniProtKB-KW"/>
</dbReference>
<reference evidence="18 19" key="1">
    <citation type="journal article" date="2011" name="J. Gen. Appl. Microbiol.">
        <title>Draft genome sequencing of the enigmatic basidiomycete Mixia osmundae.</title>
        <authorList>
            <person name="Nishida H."/>
            <person name="Nagatsuka Y."/>
            <person name="Sugiyama J."/>
        </authorList>
    </citation>
    <scope>NUCLEOTIDE SEQUENCE [LARGE SCALE GENOMIC DNA]</scope>
    <source>
        <strain evidence="19">CBS 9802 / IAM 14324 / JCM 22182 / KY 12970</strain>
    </source>
</reference>
<dbReference type="GO" id="GO:0004783">
    <property type="term" value="F:sulfite reductase (NADPH) activity"/>
    <property type="evidence" value="ECO:0007669"/>
    <property type="project" value="UniProtKB-EC"/>
</dbReference>
<dbReference type="Pfam" id="PF01077">
    <property type="entry name" value="NIR_SIR"/>
    <property type="match status" value="1"/>
</dbReference>
<keyword evidence="10" id="KW-0521">NADP</keyword>
<dbReference type="GO" id="GO:0046872">
    <property type="term" value="F:metal ion binding"/>
    <property type="evidence" value="ECO:0007669"/>
    <property type="project" value="UniProtKB-KW"/>
</dbReference>
<evidence type="ECO:0000256" key="7">
    <source>
        <dbReference type="ARBA" id="ARBA00022605"/>
    </source>
</evidence>
<dbReference type="PRINTS" id="PR00397">
    <property type="entry name" value="SIROHAEM"/>
</dbReference>
<evidence type="ECO:0000256" key="13">
    <source>
        <dbReference type="ARBA" id="ARBA00023014"/>
    </source>
</evidence>
<dbReference type="InterPro" id="IPR006066">
    <property type="entry name" value="NO2/SO3_Rdtase_FeS/sirohaem_BS"/>
</dbReference>
<dbReference type="EMBL" id="BABT02000047">
    <property type="protein sequence ID" value="GAA94846.1"/>
    <property type="molecule type" value="Genomic_DNA"/>
</dbReference>
<dbReference type="GO" id="GO:0009337">
    <property type="term" value="C:sulfite reductase complex (NADPH)"/>
    <property type="evidence" value="ECO:0007669"/>
    <property type="project" value="InterPro"/>
</dbReference>
<reference evidence="18 19" key="2">
    <citation type="journal article" date="2012" name="Open Biol.">
        <title>Characteristics of nucleosomes and linker DNA regions on the genome of the basidiomycete Mixia osmundae revealed by mono- and dinucleosome mapping.</title>
        <authorList>
            <person name="Nishida H."/>
            <person name="Kondo S."/>
            <person name="Matsumoto T."/>
            <person name="Suzuki Y."/>
            <person name="Yoshikawa H."/>
            <person name="Taylor T.D."/>
            <person name="Sugiyama J."/>
        </authorList>
    </citation>
    <scope>NUCLEOTIDE SEQUENCE [LARGE SCALE GENOMIC DNA]</scope>
    <source>
        <strain evidence="19">CBS 9802 / IAM 14324 / JCM 22182 / KY 12970</strain>
    </source>
</reference>
<evidence type="ECO:0000256" key="15">
    <source>
        <dbReference type="ARBA" id="ARBA00052219"/>
    </source>
</evidence>
<protein>
    <recommendedName>
        <fullName evidence="5">assimilatory sulfite reductase (NADPH)</fullName>
        <ecNumber evidence="5">1.8.1.2</ecNumber>
    </recommendedName>
</protein>
<keyword evidence="19" id="KW-1185">Reference proteome</keyword>
<keyword evidence="6" id="KW-0004">4Fe-4S</keyword>
<comment type="similarity">
    <text evidence="4">Belongs to the nitrite and sulfite reductase 4Fe-4S domain family.</text>
</comment>
<evidence type="ECO:0000256" key="12">
    <source>
        <dbReference type="ARBA" id="ARBA00023004"/>
    </source>
</evidence>
<evidence type="ECO:0000256" key="4">
    <source>
        <dbReference type="ARBA" id="ARBA00010429"/>
    </source>
</evidence>
<evidence type="ECO:0000256" key="8">
    <source>
        <dbReference type="ARBA" id="ARBA00022617"/>
    </source>
</evidence>
<feature type="region of interest" description="Disordered" evidence="16">
    <location>
        <begin position="179"/>
        <end position="206"/>
    </location>
</feature>
<dbReference type="Gene3D" id="3.40.50.920">
    <property type="match status" value="1"/>
</dbReference>
<dbReference type="FunFam" id="3.30.413.10:FF:000004">
    <property type="entry name" value="Sulfite reductase [NADPH] hemoprotein beta-component"/>
    <property type="match status" value="1"/>
</dbReference>
<dbReference type="SUPFAM" id="SSF52218">
    <property type="entry name" value="Flavoproteins"/>
    <property type="match status" value="1"/>
</dbReference>
<dbReference type="InterPro" id="IPR036136">
    <property type="entry name" value="Nit/Sulf_reduc_fer-like_dom_sf"/>
</dbReference>
<organism evidence="18 19">
    <name type="scientific">Mixia osmundae (strain CBS 9802 / IAM 14324 / JCM 22182 / KY 12970)</name>
    <dbReference type="NCBI Taxonomy" id="764103"/>
    <lineage>
        <taxon>Eukaryota</taxon>
        <taxon>Fungi</taxon>
        <taxon>Dikarya</taxon>
        <taxon>Basidiomycota</taxon>
        <taxon>Pucciniomycotina</taxon>
        <taxon>Mixiomycetes</taxon>
        <taxon>Mixiales</taxon>
        <taxon>Mixiaceae</taxon>
        <taxon>Mixia</taxon>
    </lineage>
</organism>
<keyword evidence="11" id="KW-0560">Oxidoreductase</keyword>
<dbReference type="RefSeq" id="XP_014565029.1">
    <property type="nucleotide sequence ID" value="XM_014709543.1"/>
</dbReference>
<dbReference type="PROSITE" id="PS50902">
    <property type="entry name" value="FLAVODOXIN_LIKE"/>
    <property type="match status" value="1"/>
</dbReference>
<evidence type="ECO:0000256" key="14">
    <source>
        <dbReference type="ARBA" id="ARBA00023192"/>
    </source>
</evidence>
<dbReference type="SUPFAM" id="SSF55124">
    <property type="entry name" value="Nitrite/Sulfite reductase N-terminal domain-like"/>
    <property type="match status" value="2"/>
</dbReference>
<dbReference type="OMA" id="CSRPWLA"/>
<dbReference type="Gene3D" id="3.40.50.970">
    <property type="match status" value="2"/>
</dbReference>
<dbReference type="InterPro" id="IPR029061">
    <property type="entry name" value="THDP-binding"/>
</dbReference>
<dbReference type="FunFam" id="3.40.50.360:FF:000016">
    <property type="entry name" value="Sulfite reductase subunit beta"/>
    <property type="match status" value="1"/>
</dbReference>
<dbReference type="SUPFAM" id="SSF52922">
    <property type="entry name" value="TK C-terminal domain-like"/>
    <property type="match status" value="1"/>
</dbReference>
<dbReference type="Gene3D" id="3.30.413.10">
    <property type="entry name" value="Sulfite Reductase Hemoprotein, domain 1"/>
    <property type="match status" value="2"/>
</dbReference>
<dbReference type="HOGENOM" id="CLU_001975_0_1_1"/>
<evidence type="ECO:0000256" key="5">
    <source>
        <dbReference type="ARBA" id="ARBA00012604"/>
    </source>
</evidence>
<feature type="domain" description="Flavodoxin-like" evidence="17">
    <location>
        <begin position="707"/>
        <end position="866"/>
    </location>
</feature>
<evidence type="ECO:0000313" key="18">
    <source>
        <dbReference type="EMBL" id="GAA94846.1"/>
    </source>
</evidence>
<comment type="caution">
    <text evidence="18">The sequence shown here is derived from an EMBL/GenBank/DDBJ whole genome shotgun (WGS) entry which is preliminary data.</text>
</comment>
<dbReference type="FunCoup" id="G7DW40">
    <property type="interactions" value="21"/>
</dbReference>
<comment type="cofactor">
    <cofactor evidence="1">
        <name>siroheme</name>
        <dbReference type="ChEBI" id="CHEBI:60052"/>
    </cofactor>
</comment>
<dbReference type="GO" id="GO:0019344">
    <property type="term" value="P:cysteine biosynthetic process"/>
    <property type="evidence" value="ECO:0007669"/>
    <property type="project" value="UniProtKB-KW"/>
</dbReference>
<dbReference type="InterPro" id="IPR009014">
    <property type="entry name" value="Transketo_C/PFOR_II"/>
</dbReference>
<dbReference type="EC" id="1.8.1.2" evidence="5"/>
<dbReference type="InterPro" id="IPR045854">
    <property type="entry name" value="NO2/SO3_Rdtase_4Fe4S_sf"/>
</dbReference>
<dbReference type="OrthoDB" id="1688044at2759"/>
<dbReference type="PANTHER" id="PTHR11493:SF47">
    <property type="entry name" value="SULFITE REDUCTASE [NADPH] SUBUNIT BETA"/>
    <property type="match status" value="1"/>
</dbReference>
<dbReference type="GO" id="GO:0050311">
    <property type="term" value="F:sulfite reductase (ferredoxin) activity"/>
    <property type="evidence" value="ECO:0007669"/>
    <property type="project" value="TreeGrafter"/>
</dbReference>
<evidence type="ECO:0000256" key="1">
    <source>
        <dbReference type="ARBA" id="ARBA00001929"/>
    </source>
</evidence>
<gene>
    <name evidence="18" type="primary">Mo01500</name>
    <name evidence="18" type="ORF">E5Q_01500</name>
</gene>
<dbReference type="SUPFAM" id="SSF56014">
    <property type="entry name" value="Nitrite and sulphite reductase 4Fe-4S domain-like"/>
    <property type="match status" value="2"/>
</dbReference>
<evidence type="ECO:0000256" key="6">
    <source>
        <dbReference type="ARBA" id="ARBA00022485"/>
    </source>
</evidence>
<dbReference type="InterPro" id="IPR001094">
    <property type="entry name" value="Flavdoxin-like"/>
</dbReference>
<comment type="pathway">
    <text evidence="3">Sulfur metabolism; hydrogen sulfide biosynthesis; hydrogen sulfide from sulfite (NADPH route): step 1/1.</text>
</comment>
<dbReference type="InParanoid" id="G7DW40"/>
<dbReference type="Pfam" id="PF00258">
    <property type="entry name" value="Flavodoxin_1"/>
    <property type="match status" value="1"/>
</dbReference>
<keyword evidence="13" id="KW-0411">Iron-sulfur</keyword>
<dbReference type="SUPFAM" id="SSF52518">
    <property type="entry name" value="Thiamin diphosphate-binding fold (THDP-binding)"/>
    <property type="match status" value="1"/>
</dbReference>
<dbReference type="GO" id="GO:0050661">
    <property type="term" value="F:NADP binding"/>
    <property type="evidence" value="ECO:0007669"/>
    <property type="project" value="InterPro"/>
</dbReference>
<dbReference type="InterPro" id="IPR029039">
    <property type="entry name" value="Flavoprotein-like_sf"/>
</dbReference>
<dbReference type="PANTHER" id="PTHR11493">
    <property type="entry name" value="SULFITE REDUCTASE [NADPH] SUBUNIT BETA-RELATED"/>
    <property type="match status" value="1"/>
</dbReference>
<comment type="cofactor">
    <cofactor evidence="2">
        <name>[4Fe-4S] cluster</name>
        <dbReference type="ChEBI" id="CHEBI:49883"/>
    </cofactor>
</comment>
<dbReference type="InterPro" id="IPR045169">
    <property type="entry name" value="NO2/SO3_Rdtase_4Fe4S_prot"/>
</dbReference>
<keyword evidence="12" id="KW-0408">Iron</keyword>
<dbReference type="InterPro" id="IPR011786">
    <property type="entry name" value="CysI"/>
</dbReference>
<dbReference type="HAMAP" id="MF_01540">
    <property type="entry name" value="CysI"/>
    <property type="match status" value="1"/>
</dbReference>
<evidence type="ECO:0000313" key="19">
    <source>
        <dbReference type="Proteomes" id="UP000009131"/>
    </source>
</evidence>
<comment type="catalytic activity">
    <reaction evidence="15">
        <text>hydrogen sulfide + 3 NADP(+) + 3 H2O = sulfite + 3 NADPH + 4 H(+)</text>
        <dbReference type="Rhea" id="RHEA:13801"/>
        <dbReference type="ChEBI" id="CHEBI:15377"/>
        <dbReference type="ChEBI" id="CHEBI:15378"/>
        <dbReference type="ChEBI" id="CHEBI:17359"/>
        <dbReference type="ChEBI" id="CHEBI:29919"/>
        <dbReference type="ChEBI" id="CHEBI:57783"/>
        <dbReference type="ChEBI" id="CHEBI:58349"/>
        <dbReference type="EC" id="1.8.1.2"/>
    </reaction>
</comment>
<evidence type="ECO:0000256" key="10">
    <source>
        <dbReference type="ARBA" id="ARBA00022857"/>
    </source>
</evidence>
<keyword evidence="9" id="KW-0479">Metal-binding</keyword>
<dbReference type="GO" id="GO:0000103">
    <property type="term" value="P:sulfate assimilation"/>
    <property type="evidence" value="ECO:0007669"/>
    <property type="project" value="UniProtKB-ARBA"/>
</dbReference>
<dbReference type="GO" id="GO:0020037">
    <property type="term" value="F:heme binding"/>
    <property type="evidence" value="ECO:0007669"/>
    <property type="project" value="InterPro"/>
</dbReference>
<dbReference type="Proteomes" id="UP000009131">
    <property type="component" value="Unassembled WGS sequence"/>
</dbReference>
<keyword evidence="8" id="KW-0349">Heme</keyword>